<protein>
    <submittedName>
        <fullName evidence="8">Cytochrome c4</fullName>
    </submittedName>
</protein>
<evidence type="ECO:0000256" key="4">
    <source>
        <dbReference type="PIRSR" id="PIRSR000005-1"/>
    </source>
</evidence>
<dbReference type="RefSeq" id="WP_088916384.1">
    <property type="nucleotide sequence ID" value="NZ_CP018632.1"/>
</dbReference>
<feature type="domain" description="Cytochrome c" evidence="7">
    <location>
        <begin position="131"/>
        <end position="219"/>
    </location>
</feature>
<feature type="binding site" description="covalent" evidence="4">
    <location>
        <position position="150"/>
    </location>
    <ligand>
        <name>heme c</name>
        <dbReference type="ChEBI" id="CHEBI:61717"/>
        <label>2</label>
    </ligand>
</feature>
<comment type="PTM">
    <text evidence="4">Binds 2 heme c groups covalently per subunit.</text>
</comment>
<dbReference type="GO" id="GO:0005506">
    <property type="term" value="F:iron ion binding"/>
    <property type="evidence" value="ECO:0007669"/>
    <property type="project" value="InterPro"/>
</dbReference>
<evidence type="ECO:0000256" key="1">
    <source>
        <dbReference type="ARBA" id="ARBA00022617"/>
    </source>
</evidence>
<dbReference type="Gene3D" id="1.10.760.10">
    <property type="entry name" value="Cytochrome c-like domain"/>
    <property type="match status" value="2"/>
</dbReference>
<dbReference type="GO" id="GO:0020037">
    <property type="term" value="F:heme binding"/>
    <property type="evidence" value="ECO:0007669"/>
    <property type="project" value="InterPro"/>
</dbReference>
<name>A0A2Z2NIC4_9GAMM</name>
<feature type="chain" id="PRO_5016328398" evidence="6">
    <location>
        <begin position="28"/>
        <end position="241"/>
    </location>
</feature>
<dbReference type="InterPro" id="IPR036909">
    <property type="entry name" value="Cyt_c-like_dom_sf"/>
</dbReference>
<keyword evidence="3 5" id="KW-0408">Iron</keyword>
<accession>A0A2Z2NIC4</accession>
<dbReference type="PROSITE" id="PS51007">
    <property type="entry name" value="CYTC"/>
    <property type="match status" value="1"/>
</dbReference>
<evidence type="ECO:0000313" key="8">
    <source>
        <dbReference type="EMBL" id="ASJ70889.1"/>
    </source>
</evidence>
<dbReference type="InterPro" id="IPR050597">
    <property type="entry name" value="Cytochrome_c_Oxidase_Subunit"/>
</dbReference>
<dbReference type="PANTHER" id="PTHR33751:SF11">
    <property type="entry name" value="BLL4483 PROTEIN"/>
    <property type="match status" value="1"/>
</dbReference>
<dbReference type="Proteomes" id="UP000250079">
    <property type="component" value="Chromosome"/>
</dbReference>
<feature type="binding site" description="covalent" evidence="4">
    <location>
        <position position="45"/>
    </location>
    <ligand>
        <name>heme c</name>
        <dbReference type="ChEBI" id="CHEBI:61717"/>
        <label>1</label>
    </ligand>
</feature>
<reference evidence="8 9" key="1">
    <citation type="submission" date="2016-12" db="EMBL/GenBank/DDBJ databases">
        <authorList>
            <person name="Song W.-J."/>
            <person name="Kurnit D.M."/>
        </authorList>
    </citation>
    <scope>NUCLEOTIDE SEQUENCE [LARGE SCALE GENOMIC DNA]</scope>
    <source>
        <strain evidence="8 9">IMCC3135</strain>
    </source>
</reference>
<keyword evidence="1 4" id="KW-0349">Heme</keyword>
<dbReference type="InterPro" id="IPR009056">
    <property type="entry name" value="Cyt_c-like_dom"/>
</dbReference>
<feature type="binding site" description="covalent" evidence="4">
    <location>
        <position position="42"/>
    </location>
    <ligand>
        <name>heme c</name>
        <dbReference type="ChEBI" id="CHEBI:61717"/>
        <label>1</label>
    </ligand>
</feature>
<evidence type="ECO:0000256" key="6">
    <source>
        <dbReference type="SAM" id="SignalP"/>
    </source>
</evidence>
<dbReference type="GO" id="GO:0009055">
    <property type="term" value="F:electron transfer activity"/>
    <property type="evidence" value="ECO:0007669"/>
    <property type="project" value="InterPro"/>
</dbReference>
<sequence length="241" mass="25714">MNRIQLKNTVLLLLLLGVQSAVNSVLAAEPDVDGMRDRLQACAGCHAQTEQTATQAESRAQIYYPPIDGKPVEYLYQQLLNFRDGRRDNPLMQQMLAYLSPEYLHEMAAYYAQRPSTHVPVSAADSVELTTGSERARRLVESSDGDRPACTACHGDDLNGDGVAIPGLRGLGAVYITAQLGAWQAGTRSAREPDCMADVAKALDGADIAAIAQWIANAPPGPDLAGSTAPQELPVPCGAVQ</sequence>
<feature type="binding site" description="axial binding residue" evidence="5">
    <location>
        <position position="46"/>
    </location>
    <ligand>
        <name>heme c</name>
        <dbReference type="ChEBI" id="CHEBI:61717"/>
        <label>1</label>
    </ligand>
    <ligandPart>
        <name>Fe</name>
        <dbReference type="ChEBI" id="CHEBI:18248"/>
    </ligandPart>
</feature>
<evidence type="ECO:0000256" key="5">
    <source>
        <dbReference type="PIRSR" id="PIRSR000005-2"/>
    </source>
</evidence>
<evidence type="ECO:0000259" key="7">
    <source>
        <dbReference type="PROSITE" id="PS51007"/>
    </source>
</evidence>
<dbReference type="OrthoDB" id="9773456at2"/>
<feature type="binding site" description="covalent" evidence="4">
    <location>
        <position position="153"/>
    </location>
    <ligand>
        <name>heme c</name>
        <dbReference type="ChEBI" id="CHEBI:61717"/>
        <label>2</label>
    </ligand>
</feature>
<gene>
    <name evidence="8" type="primary">cc4_1</name>
    <name evidence="8" type="ORF">IMCC3135_03880</name>
</gene>
<dbReference type="KEGG" id="gai:IMCC3135_03880"/>
<organism evidence="8 9">
    <name type="scientific">Granulosicoccus antarcticus IMCC3135</name>
    <dbReference type="NCBI Taxonomy" id="1192854"/>
    <lineage>
        <taxon>Bacteria</taxon>
        <taxon>Pseudomonadati</taxon>
        <taxon>Pseudomonadota</taxon>
        <taxon>Gammaproteobacteria</taxon>
        <taxon>Chromatiales</taxon>
        <taxon>Granulosicoccaceae</taxon>
        <taxon>Granulosicoccus</taxon>
    </lineage>
</organism>
<proteinExistence type="predicted"/>
<dbReference type="AlphaFoldDB" id="A0A2Z2NIC4"/>
<keyword evidence="9" id="KW-1185">Reference proteome</keyword>
<dbReference type="PANTHER" id="PTHR33751">
    <property type="entry name" value="CBB3-TYPE CYTOCHROME C OXIDASE SUBUNIT FIXP"/>
    <property type="match status" value="1"/>
</dbReference>
<dbReference type="GO" id="GO:0042597">
    <property type="term" value="C:periplasmic space"/>
    <property type="evidence" value="ECO:0007669"/>
    <property type="project" value="InterPro"/>
</dbReference>
<evidence type="ECO:0000313" key="9">
    <source>
        <dbReference type="Proteomes" id="UP000250079"/>
    </source>
</evidence>
<keyword evidence="2 5" id="KW-0479">Metal-binding</keyword>
<evidence type="ECO:0000256" key="2">
    <source>
        <dbReference type="ARBA" id="ARBA00022723"/>
    </source>
</evidence>
<evidence type="ECO:0000256" key="3">
    <source>
        <dbReference type="ARBA" id="ARBA00023004"/>
    </source>
</evidence>
<dbReference type="PIRSF" id="PIRSF000005">
    <property type="entry name" value="Cytochrome_c4"/>
    <property type="match status" value="1"/>
</dbReference>
<dbReference type="EMBL" id="CP018632">
    <property type="protein sequence ID" value="ASJ70889.1"/>
    <property type="molecule type" value="Genomic_DNA"/>
</dbReference>
<feature type="binding site" description="axial binding residue" evidence="5">
    <location>
        <position position="196"/>
    </location>
    <ligand>
        <name>heme c</name>
        <dbReference type="ChEBI" id="CHEBI:61717"/>
        <label>2</label>
    </ligand>
    <ligandPart>
        <name>Fe</name>
        <dbReference type="ChEBI" id="CHEBI:18248"/>
    </ligandPart>
</feature>
<dbReference type="SUPFAM" id="SSF46626">
    <property type="entry name" value="Cytochrome c"/>
    <property type="match status" value="2"/>
</dbReference>
<feature type="binding site" description="axial binding residue" evidence="5">
    <location>
        <position position="154"/>
    </location>
    <ligand>
        <name>heme c</name>
        <dbReference type="ChEBI" id="CHEBI:61717"/>
        <label>2</label>
    </ligand>
    <ligandPart>
        <name>Fe</name>
        <dbReference type="ChEBI" id="CHEBI:18248"/>
    </ligandPart>
</feature>
<dbReference type="InterPro" id="IPR024167">
    <property type="entry name" value="Cytochrome_c4-like"/>
</dbReference>
<keyword evidence="6" id="KW-0732">Signal</keyword>
<feature type="signal peptide" evidence="6">
    <location>
        <begin position="1"/>
        <end position="27"/>
    </location>
</feature>
<feature type="binding site" description="axial binding residue" evidence="5">
    <location>
        <position position="92"/>
    </location>
    <ligand>
        <name>heme c</name>
        <dbReference type="ChEBI" id="CHEBI:61717"/>
        <label>1</label>
    </ligand>
    <ligandPart>
        <name>Fe</name>
        <dbReference type="ChEBI" id="CHEBI:18248"/>
    </ligandPart>
</feature>